<evidence type="ECO:0000313" key="5">
    <source>
        <dbReference type="Proteomes" id="UP001175353"/>
    </source>
</evidence>
<keyword evidence="5" id="KW-1185">Reference proteome</keyword>
<feature type="compositionally biased region" description="Low complexity" evidence="3">
    <location>
        <begin position="171"/>
        <end position="188"/>
    </location>
</feature>
<dbReference type="Gene3D" id="3.40.50.300">
    <property type="entry name" value="P-loop containing nucleotide triphosphate hydrolases"/>
    <property type="match status" value="1"/>
</dbReference>
<evidence type="ECO:0008006" key="6">
    <source>
        <dbReference type="Google" id="ProtNLM"/>
    </source>
</evidence>
<dbReference type="PROSITE" id="PS51417">
    <property type="entry name" value="ARF"/>
    <property type="match status" value="1"/>
</dbReference>
<sequence length="364" mass="39080">MVHSTISPPTALEAKLVVLGSQGVGKTSLVHRYVKQAFEPPSKSQSTIGASFLTTRVHDPESGATLRLQIWDTAGQERFRSISRLYYRGAHAAILCYDVTSAKSFEDMGGWLEELKGNCGIGGVGEAGLIMHVVGTKSDVVAEDPRKREVPFERCISYVAEHLFPETMALPPQQTHSSPPSSTTNQTTHAHHGRNRSPPVPATSVTSPHSNRSSGFWGQEALWDCCHEISAKGGEGIDEVFRVITRKLVEQHVARAAKQKQLEESLVQRGGRTPAGGEGVDVGGQGYFDLPNGGTGSFRVGGGGGDKRRSWLGFPGTPGGLSGWTGDEDGEDANAASPLADGDCKKDVPQEPNFEYGFVQYMYA</sequence>
<dbReference type="SUPFAM" id="SSF52540">
    <property type="entry name" value="P-loop containing nucleoside triphosphate hydrolases"/>
    <property type="match status" value="1"/>
</dbReference>
<dbReference type="SMART" id="SM00173">
    <property type="entry name" value="RAS"/>
    <property type="match status" value="1"/>
</dbReference>
<gene>
    <name evidence="4" type="ORF">LTR91_007165</name>
</gene>
<reference evidence="4" key="1">
    <citation type="submission" date="2023-06" db="EMBL/GenBank/DDBJ databases">
        <title>Black Yeasts Isolated from many extreme environments.</title>
        <authorList>
            <person name="Coleine C."/>
            <person name="Stajich J.E."/>
            <person name="Selbmann L."/>
        </authorList>
    </citation>
    <scope>NUCLEOTIDE SEQUENCE</scope>
    <source>
        <strain evidence="4">CCFEE 5200</strain>
    </source>
</reference>
<dbReference type="GO" id="GO:0005525">
    <property type="term" value="F:GTP binding"/>
    <property type="evidence" value="ECO:0007669"/>
    <property type="project" value="UniProtKB-KW"/>
</dbReference>
<proteinExistence type="predicted"/>
<dbReference type="SMART" id="SM00175">
    <property type="entry name" value="RAB"/>
    <property type="match status" value="1"/>
</dbReference>
<dbReference type="SMART" id="SM00176">
    <property type="entry name" value="RAN"/>
    <property type="match status" value="1"/>
</dbReference>
<feature type="region of interest" description="Disordered" evidence="3">
    <location>
        <begin position="318"/>
        <end position="349"/>
    </location>
</feature>
<organism evidence="4 5">
    <name type="scientific">Friedmanniomyces endolithicus</name>
    <dbReference type="NCBI Taxonomy" id="329885"/>
    <lineage>
        <taxon>Eukaryota</taxon>
        <taxon>Fungi</taxon>
        <taxon>Dikarya</taxon>
        <taxon>Ascomycota</taxon>
        <taxon>Pezizomycotina</taxon>
        <taxon>Dothideomycetes</taxon>
        <taxon>Dothideomycetidae</taxon>
        <taxon>Mycosphaerellales</taxon>
        <taxon>Teratosphaeriaceae</taxon>
        <taxon>Friedmanniomyces</taxon>
    </lineage>
</organism>
<evidence type="ECO:0000313" key="4">
    <source>
        <dbReference type="EMBL" id="KAK0995745.1"/>
    </source>
</evidence>
<evidence type="ECO:0000256" key="2">
    <source>
        <dbReference type="ARBA" id="ARBA00023134"/>
    </source>
</evidence>
<dbReference type="InterPro" id="IPR005225">
    <property type="entry name" value="Small_GTP-bd"/>
</dbReference>
<dbReference type="SMART" id="SM00174">
    <property type="entry name" value="RHO"/>
    <property type="match status" value="1"/>
</dbReference>
<evidence type="ECO:0000256" key="1">
    <source>
        <dbReference type="ARBA" id="ARBA00022741"/>
    </source>
</evidence>
<dbReference type="Pfam" id="PF00071">
    <property type="entry name" value="Ras"/>
    <property type="match status" value="1"/>
</dbReference>
<keyword evidence="2" id="KW-0342">GTP-binding</keyword>
<dbReference type="PANTHER" id="PTHR24073">
    <property type="entry name" value="DRAB5-RELATED"/>
    <property type="match status" value="1"/>
</dbReference>
<dbReference type="GO" id="GO:0003924">
    <property type="term" value="F:GTPase activity"/>
    <property type="evidence" value="ECO:0007669"/>
    <property type="project" value="InterPro"/>
</dbReference>
<dbReference type="EMBL" id="JAUJLE010000051">
    <property type="protein sequence ID" value="KAK0995745.1"/>
    <property type="molecule type" value="Genomic_DNA"/>
</dbReference>
<dbReference type="AlphaFoldDB" id="A0AAN6KQZ1"/>
<dbReference type="CDD" id="cd00154">
    <property type="entry name" value="Rab"/>
    <property type="match status" value="1"/>
</dbReference>
<name>A0AAN6KQZ1_9PEZI</name>
<dbReference type="NCBIfam" id="TIGR00231">
    <property type="entry name" value="small_GTP"/>
    <property type="match status" value="1"/>
</dbReference>
<dbReference type="PRINTS" id="PR00449">
    <property type="entry name" value="RASTRNSFRMNG"/>
</dbReference>
<accession>A0AAN6KQZ1</accession>
<dbReference type="InterPro" id="IPR001806">
    <property type="entry name" value="Small_GTPase"/>
</dbReference>
<protein>
    <recommendedName>
        <fullName evidence="6">Ras-like GTP-binding protein RYL2</fullName>
    </recommendedName>
</protein>
<dbReference type="InterPro" id="IPR027417">
    <property type="entry name" value="P-loop_NTPase"/>
</dbReference>
<comment type="caution">
    <text evidence="4">The sequence shown here is derived from an EMBL/GenBank/DDBJ whole genome shotgun (WGS) entry which is preliminary data.</text>
</comment>
<dbReference type="FunFam" id="3.40.50.300:FF:001447">
    <property type="entry name" value="Ras-related protein Rab-1B"/>
    <property type="match status" value="1"/>
</dbReference>
<dbReference type="PROSITE" id="PS51419">
    <property type="entry name" value="RAB"/>
    <property type="match status" value="1"/>
</dbReference>
<dbReference type="PROSITE" id="PS51421">
    <property type="entry name" value="RAS"/>
    <property type="match status" value="1"/>
</dbReference>
<feature type="region of interest" description="Disordered" evidence="3">
    <location>
        <begin position="170"/>
        <end position="213"/>
    </location>
</feature>
<dbReference type="Proteomes" id="UP001175353">
    <property type="component" value="Unassembled WGS sequence"/>
</dbReference>
<keyword evidence="1" id="KW-0547">Nucleotide-binding</keyword>
<evidence type="ECO:0000256" key="3">
    <source>
        <dbReference type="SAM" id="MobiDB-lite"/>
    </source>
</evidence>